<gene>
    <name evidence="3" type="ORF">GCM10022231_24330</name>
</gene>
<evidence type="ECO:0000313" key="4">
    <source>
        <dbReference type="Proteomes" id="UP001418444"/>
    </source>
</evidence>
<sequence>MWSSTPSFPTAPAWGPEPAVPARAGAWTPVIVRSVHGHELAVATDEGLVRLGVLSASDVATALDAGVTILPGVVGSETATAADWGVLTAATVGRELSAARDAGMLGGWRRTETATAHDAGITVPGAMTGRDLAAPSDQAVRAATTGKGHELAVAGDAGQGWFAWQEPILHSLTAVGSHTISIPPWARYIDMICLGGGGGGSTGNQINQEGYGGGGATWMTDTLDRGEGRNTWTVVNATVGAGGGTQANGQASSVNVPGVVTISSSGGIGRSDNGSFLGDARNGQAVQGGNGTVAGQYQNLTYQGVTYIGGGPSTGDTANVPGSGGRGGGGTTWPLTPGTGRPGGRGQVWIRFRS</sequence>
<feature type="domain" description="Glycine-rich" evidence="2">
    <location>
        <begin position="173"/>
        <end position="353"/>
    </location>
</feature>
<protein>
    <recommendedName>
        <fullName evidence="2">Glycine-rich domain-containing protein</fullName>
    </recommendedName>
</protein>
<evidence type="ECO:0000259" key="2">
    <source>
        <dbReference type="Pfam" id="PF21722"/>
    </source>
</evidence>
<comment type="caution">
    <text evidence="3">The sequence shown here is derived from an EMBL/GenBank/DDBJ whole genome shotgun (WGS) entry which is preliminary data.</text>
</comment>
<organism evidence="3 4">
    <name type="scientific">Gordonia caeni</name>
    <dbReference type="NCBI Taxonomy" id="1007097"/>
    <lineage>
        <taxon>Bacteria</taxon>
        <taxon>Bacillati</taxon>
        <taxon>Actinomycetota</taxon>
        <taxon>Actinomycetes</taxon>
        <taxon>Mycobacteriales</taxon>
        <taxon>Gordoniaceae</taxon>
        <taxon>Gordonia</taxon>
    </lineage>
</organism>
<dbReference type="Proteomes" id="UP001418444">
    <property type="component" value="Unassembled WGS sequence"/>
</dbReference>
<name>A0ABP7PDF3_9ACTN</name>
<feature type="compositionally biased region" description="Gly residues" evidence="1">
    <location>
        <begin position="322"/>
        <end position="331"/>
    </location>
</feature>
<feature type="region of interest" description="Disordered" evidence="1">
    <location>
        <begin position="315"/>
        <end position="345"/>
    </location>
</feature>
<reference evidence="4" key="1">
    <citation type="journal article" date="2019" name="Int. J. Syst. Evol. Microbiol.">
        <title>The Global Catalogue of Microorganisms (GCM) 10K type strain sequencing project: providing services to taxonomists for standard genome sequencing and annotation.</title>
        <authorList>
            <consortium name="The Broad Institute Genomics Platform"/>
            <consortium name="The Broad Institute Genome Sequencing Center for Infectious Disease"/>
            <person name="Wu L."/>
            <person name="Ma J."/>
        </authorList>
    </citation>
    <scope>NUCLEOTIDE SEQUENCE [LARGE SCALE GENOMIC DNA]</scope>
    <source>
        <strain evidence="4">JCM 16923</strain>
    </source>
</reference>
<dbReference type="EMBL" id="BAAAZW010000006">
    <property type="protein sequence ID" value="GAA3963184.1"/>
    <property type="molecule type" value="Genomic_DNA"/>
</dbReference>
<dbReference type="InterPro" id="IPR049304">
    <property type="entry name" value="Gly_rich_dom"/>
</dbReference>
<dbReference type="Pfam" id="PF21722">
    <property type="entry name" value="Gly_rich_2"/>
    <property type="match status" value="1"/>
</dbReference>
<keyword evidence="4" id="KW-1185">Reference proteome</keyword>
<evidence type="ECO:0000313" key="3">
    <source>
        <dbReference type="EMBL" id="GAA3963184.1"/>
    </source>
</evidence>
<evidence type="ECO:0000256" key="1">
    <source>
        <dbReference type="SAM" id="MobiDB-lite"/>
    </source>
</evidence>
<proteinExistence type="predicted"/>
<accession>A0ABP7PDF3</accession>